<dbReference type="EMBL" id="JABWDY010005797">
    <property type="protein sequence ID" value="KAF5204159.1"/>
    <property type="molecule type" value="Genomic_DNA"/>
</dbReference>
<organism evidence="2 3">
    <name type="scientific">Thalictrum thalictroides</name>
    <name type="common">Rue-anemone</name>
    <name type="synonym">Anemone thalictroides</name>
    <dbReference type="NCBI Taxonomy" id="46969"/>
    <lineage>
        <taxon>Eukaryota</taxon>
        <taxon>Viridiplantae</taxon>
        <taxon>Streptophyta</taxon>
        <taxon>Embryophyta</taxon>
        <taxon>Tracheophyta</taxon>
        <taxon>Spermatophyta</taxon>
        <taxon>Magnoliopsida</taxon>
        <taxon>Ranunculales</taxon>
        <taxon>Ranunculaceae</taxon>
        <taxon>Thalictroideae</taxon>
        <taxon>Thalictrum</taxon>
    </lineage>
</organism>
<name>A0A7J6X313_THATH</name>
<feature type="region of interest" description="Disordered" evidence="1">
    <location>
        <begin position="51"/>
        <end position="84"/>
    </location>
</feature>
<gene>
    <name evidence="2" type="ORF">FRX31_006255</name>
</gene>
<dbReference type="PANTHER" id="PTHR37721:SF1">
    <property type="entry name" value="OS05G0464200 PROTEIN"/>
    <property type="match status" value="1"/>
</dbReference>
<dbReference type="AlphaFoldDB" id="A0A7J6X313"/>
<keyword evidence="3" id="KW-1185">Reference proteome</keyword>
<reference evidence="2 3" key="1">
    <citation type="submission" date="2020-06" db="EMBL/GenBank/DDBJ databases">
        <title>Transcriptomic and genomic resources for Thalictrum thalictroides and T. hernandezii: Facilitating candidate gene discovery in an emerging model plant lineage.</title>
        <authorList>
            <person name="Arias T."/>
            <person name="Riano-Pachon D.M."/>
            <person name="Di Stilio V.S."/>
        </authorList>
    </citation>
    <scope>NUCLEOTIDE SEQUENCE [LARGE SCALE GENOMIC DNA]</scope>
    <source>
        <strain evidence="3">cv. WT478/WT964</strain>
        <tissue evidence="2">Leaves</tissue>
    </source>
</reference>
<comment type="caution">
    <text evidence="2">The sequence shown here is derived from an EMBL/GenBank/DDBJ whole genome shotgun (WGS) entry which is preliminary data.</text>
</comment>
<dbReference type="Proteomes" id="UP000554482">
    <property type="component" value="Unassembled WGS sequence"/>
</dbReference>
<feature type="compositionally biased region" description="Polar residues" evidence="1">
    <location>
        <begin position="70"/>
        <end position="84"/>
    </location>
</feature>
<evidence type="ECO:0000256" key="1">
    <source>
        <dbReference type="SAM" id="MobiDB-lite"/>
    </source>
</evidence>
<evidence type="ECO:0000313" key="3">
    <source>
        <dbReference type="Proteomes" id="UP000554482"/>
    </source>
</evidence>
<protein>
    <submittedName>
        <fullName evidence="2">Uncharacterized protein</fullName>
    </submittedName>
</protein>
<proteinExistence type="predicted"/>
<dbReference type="PANTHER" id="PTHR37721">
    <property type="entry name" value="OS05G0464200 PROTEIN"/>
    <property type="match status" value="1"/>
</dbReference>
<evidence type="ECO:0000313" key="2">
    <source>
        <dbReference type="EMBL" id="KAF5204159.1"/>
    </source>
</evidence>
<sequence length="84" mass="9031">MPEQVLCKMATNEVAEYPQKKEVLFPPKRGNKIKAKIFEDLKKSVIKVASKAKGGLGRKRGDGGSSDSSTAPTSCYTSEGNIEA</sequence>
<accession>A0A7J6X313</accession>